<dbReference type="Proteomes" id="UP000254343">
    <property type="component" value="Unassembled WGS sequence"/>
</dbReference>
<dbReference type="RefSeq" id="WP_002719087.1">
    <property type="nucleotide sequence ID" value="NZ_UFSI01000001.1"/>
</dbReference>
<evidence type="ECO:0000313" key="3">
    <source>
        <dbReference type="Proteomes" id="UP000254343"/>
    </source>
</evidence>
<reference evidence="2 3" key="1">
    <citation type="submission" date="2018-06" db="EMBL/GenBank/DDBJ databases">
        <authorList>
            <consortium name="Pathogen Informatics"/>
            <person name="Doyle S."/>
        </authorList>
    </citation>
    <scope>NUCLEOTIDE SEQUENCE [LARGE SCALE GENOMIC DNA]</scope>
    <source>
        <strain evidence="2 3">NCTC12722</strain>
    </source>
</reference>
<name>A0A380W5P1_AFIFE</name>
<evidence type="ECO:0000313" key="2">
    <source>
        <dbReference type="EMBL" id="SUU84232.1"/>
    </source>
</evidence>
<dbReference type="OrthoDB" id="8266333at2"/>
<dbReference type="EMBL" id="UIGB01000001">
    <property type="protein sequence ID" value="SUU84232.1"/>
    <property type="molecule type" value="Genomic_DNA"/>
</dbReference>
<protein>
    <submittedName>
        <fullName evidence="2">Uncharacterized protein</fullName>
    </submittedName>
</protein>
<feature type="region of interest" description="Disordered" evidence="1">
    <location>
        <begin position="177"/>
        <end position="196"/>
    </location>
</feature>
<organism evidence="2 3">
    <name type="scientific">Afipia felis</name>
    <name type="common">Cat scratch disease bacillus</name>
    <dbReference type="NCBI Taxonomy" id="1035"/>
    <lineage>
        <taxon>Bacteria</taxon>
        <taxon>Pseudomonadati</taxon>
        <taxon>Pseudomonadota</taxon>
        <taxon>Alphaproteobacteria</taxon>
        <taxon>Hyphomicrobiales</taxon>
        <taxon>Nitrobacteraceae</taxon>
        <taxon>Afipia</taxon>
    </lineage>
</organism>
<sequence>MAEKTDISKIITTENIDLKASVAGLADLDFAKLASLLDVPLLPDATRDELNTAVVGAIVDHREQIAKDLAAQQAKREADDKLAAFLKTPEGKAHRKAVDDRARNVAVRTVHADFAGALPTEARQTGTFAVPDDHANSAQSAVPNGSYRVLGTDWLHRFKGGRWIGADRVAAHAKPDWTEVPDSAAGDPEVPAAVNG</sequence>
<proteinExistence type="predicted"/>
<accession>A0A380W5P1</accession>
<evidence type="ECO:0000256" key="1">
    <source>
        <dbReference type="SAM" id="MobiDB-lite"/>
    </source>
</evidence>
<gene>
    <name evidence="2" type="ORF">NCTC12722_01419</name>
</gene>
<dbReference type="AlphaFoldDB" id="A0A380W5P1"/>